<feature type="transmembrane region" description="Helical" evidence="1">
    <location>
        <begin position="362"/>
        <end position="380"/>
    </location>
</feature>
<name>A0A0C3D3Y5_OIDMZ</name>
<gene>
    <name evidence="2" type="ORF">OIDMADRAFT_58936</name>
</gene>
<dbReference type="HOGENOM" id="CLU_557785_0_0_1"/>
<dbReference type="InParanoid" id="A0A0C3D3Y5"/>
<evidence type="ECO:0000313" key="2">
    <source>
        <dbReference type="EMBL" id="KIM96627.1"/>
    </source>
</evidence>
<keyword evidence="3" id="KW-1185">Reference proteome</keyword>
<dbReference type="Gene3D" id="1.20.58.340">
    <property type="entry name" value="Magnesium transport protein CorA, transmembrane region"/>
    <property type="match status" value="1"/>
</dbReference>
<evidence type="ECO:0000256" key="1">
    <source>
        <dbReference type="SAM" id="Phobius"/>
    </source>
</evidence>
<keyword evidence="1" id="KW-0472">Membrane</keyword>
<dbReference type="STRING" id="913774.A0A0C3D3Y5"/>
<reference evidence="3" key="2">
    <citation type="submission" date="2015-01" db="EMBL/GenBank/DDBJ databases">
        <title>Evolutionary Origins and Diversification of the Mycorrhizal Mutualists.</title>
        <authorList>
            <consortium name="DOE Joint Genome Institute"/>
            <consortium name="Mycorrhizal Genomics Consortium"/>
            <person name="Kohler A."/>
            <person name="Kuo A."/>
            <person name="Nagy L.G."/>
            <person name="Floudas D."/>
            <person name="Copeland A."/>
            <person name="Barry K.W."/>
            <person name="Cichocki N."/>
            <person name="Veneault-Fourrey C."/>
            <person name="LaButti K."/>
            <person name="Lindquist E.A."/>
            <person name="Lipzen A."/>
            <person name="Lundell T."/>
            <person name="Morin E."/>
            <person name="Murat C."/>
            <person name="Riley R."/>
            <person name="Ohm R."/>
            <person name="Sun H."/>
            <person name="Tunlid A."/>
            <person name="Henrissat B."/>
            <person name="Grigoriev I.V."/>
            <person name="Hibbett D.S."/>
            <person name="Martin F."/>
        </authorList>
    </citation>
    <scope>NUCLEOTIDE SEQUENCE [LARGE SCALE GENOMIC DNA]</scope>
    <source>
        <strain evidence="3">Zn</strain>
    </source>
</reference>
<evidence type="ECO:0000313" key="3">
    <source>
        <dbReference type="Proteomes" id="UP000054321"/>
    </source>
</evidence>
<dbReference type="AlphaFoldDB" id="A0A0C3D3Y5"/>
<reference evidence="2 3" key="1">
    <citation type="submission" date="2014-04" db="EMBL/GenBank/DDBJ databases">
        <authorList>
            <consortium name="DOE Joint Genome Institute"/>
            <person name="Kuo A."/>
            <person name="Martino E."/>
            <person name="Perotto S."/>
            <person name="Kohler A."/>
            <person name="Nagy L.G."/>
            <person name="Floudas D."/>
            <person name="Copeland A."/>
            <person name="Barry K.W."/>
            <person name="Cichocki N."/>
            <person name="Veneault-Fourrey C."/>
            <person name="LaButti K."/>
            <person name="Lindquist E.A."/>
            <person name="Lipzen A."/>
            <person name="Lundell T."/>
            <person name="Morin E."/>
            <person name="Murat C."/>
            <person name="Sun H."/>
            <person name="Tunlid A."/>
            <person name="Henrissat B."/>
            <person name="Grigoriev I.V."/>
            <person name="Hibbett D.S."/>
            <person name="Martin F."/>
            <person name="Nordberg H.P."/>
            <person name="Cantor M.N."/>
            <person name="Hua S.X."/>
        </authorList>
    </citation>
    <scope>NUCLEOTIDE SEQUENCE [LARGE SCALE GENOMIC DNA]</scope>
    <source>
        <strain evidence="2 3">Zn</strain>
    </source>
</reference>
<proteinExistence type="predicted"/>
<accession>A0A0C3D3Y5</accession>
<keyword evidence="1" id="KW-0812">Transmembrane</keyword>
<dbReference type="Proteomes" id="UP000054321">
    <property type="component" value="Unassembled WGS sequence"/>
</dbReference>
<sequence length="452" mass="52388">MDSWDFELLLDQIDYKPQKNNFLDIWHREGVAELNIQEGDLNDENLDEYLAVEVPRTEHDRELAGSLRLIYSWANSESDNSDKTIFWSRSDFVKILESFRLPKRFTQMMSRCHCFFTQCMPDESNYQAERFFLTYIFSTMFHHCPFWCVAASWDPERNITYAFMHCTSEPDRESIPRIKRFLTEAAPRFMHPILLPLLIMDMETDLTLGDDEDWTLEINKIENETRQAPRVAQAVDPLDLDLPSTVQRLNGCSVFLSLIERESEAVLLHLDQARGMILGLESDSPGHKKSTDVLIRYIDFMINSRKSLFLRLQNLQQRSQTQLAFTYNFLAQRDNKLNIEVARDSKVLALASSRDSTAMKTVAILTIAFLPGTFVASFLAMPLFNWQAQSSGKIMGKYFWVYWAFMIPLTGIVLGCWAVWIRIILKKHEKENTEVRSRTLRGLISGATALKG</sequence>
<dbReference type="OrthoDB" id="2830640at2759"/>
<keyword evidence="1" id="KW-1133">Transmembrane helix</keyword>
<protein>
    <submittedName>
        <fullName evidence="2">Uncharacterized protein</fullName>
    </submittedName>
</protein>
<dbReference type="EMBL" id="KN832884">
    <property type="protein sequence ID" value="KIM96627.1"/>
    <property type="molecule type" value="Genomic_DNA"/>
</dbReference>
<feature type="transmembrane region" description="Helical" evidence="1">
    <location>
        <begin position="400"/>
        <end position="420"/>
    </location>
</feature>
<organism evidence="2 3">
    <name type="scientific">Oidiodendron maius (strain Zn)</name>
    <dbReference type="NCBI Taxonomy" id="913774"/>
    <lineage>
        <taxon>Eukaryota</taxon>
        <taxon>Fungi</taxon>
        <taxon>Dikarya</taxon>
        <taxon>Ascomycota</taxon>
        <taxon>Pezizomycotina</taxon>
        <taxon>Leotiomycetes</taxon>
        <taxon>Leotiomycetes incertae sedis</taxon>
        <taxon>Myxotrichaceae</taxon>
        <taxon>Oidiodendron</taxon>
    </lineage>
</organism>